<dbReference type="Gene3D" id="2.60.120.10">
    <property type="entry name" value="Jelly Rolls"/>
    <property type="match status" value="1"/>
</dbReference>
<dbReference type="SUPFAM" id="SSF46689">
    <property type="entry name" value="Homeodomain-like"/>
    <property type="match status" value="1"/>
</dbReference>
<comment type="caution">
    <text evidence="5">The sequence shown here is derived from an EMBL/GenBank/DDBJ whole genome shotgun (WGS) entry which is preliminary data.</text>
</comment>
<keyword evidence="1" id="KW-0805">Transcription regulation</keyword>
<keyword evidence="6" id="KW-1185">Reference proteome</keyword>
<dbReference type="PANTHER" id="PTHR43280:SF32">
    <property type="entry name" value="TRANSCRIPTIONAL REGULATORY PROTEIN"/>
    <property type="match status" value="1"/>
</dbReference>
<evidence type="ECO:0000313" key="5">
    <source>
        <dbReference type="EMBL" id="MDN5214755.1"/>
    </source>
</evidence>
<keyword evidence="2" id="KW-0238">DNA-binding</keyword>
<sequence length="304" mass="35043">MGKNSIKTYSTETFRHKFMKPEQELDTILKSDYGKFFIVRVEEMIQLIKLPVPPTRATTHSLIYLTEGEAIMTIGSETFTMYKDECLFVPAGQIFSFSNADVNKGYLCNFHNDFFVGKFGKKDLLKDFEFLTVWGNCHVALDSRTSYYVGHLLQRILEDYAANGLKHTNIIQPYFIAALCEIARVYQPLSSNKKDQSVKIANKFKELLFSKIKTIHLVNEYASLLNITPNHLNKVVKRITGKSPAKWINEILVMEAKVLLYQTDIPIREVAAEIGIFDQSYFSRLFKKYEGVTPLQFRKMIEIS</sequence>
<gene>
    <name evidence="5" type="ORF">QQ020_21935</name>
</gene>
<keyword evidence="3" id="KW-0804">Transcription</keyword>
<dbReference type="InterPro" id="IPR014710">
    <property type="entry name" value="RmlC-like_jellyroll"/>
</dbReference>
<proteinExistence type="predicted"/>
<accession>A0ABT8LAH5</accession>
<name>A0ABT8LAH5_9BACT</name>
<evidence type="ECO:0000256" key="1">
    <source>
        <dbReference type="ARBA" id="ARBA00023015"/>
    </source>
</evidence>
<dbReference type="Proteomes" id="UP001172083">
    <property type="component" value="Unassembled WGS sequence"/>
</dbReference>
<organism evidence="5 6">
    <name type="scientific">Agaribacillus aureus</name>
    <dbReference type="NCBI Taxonomy" id="3051825"/>
    <lineage>
        <taxon>Bacteria</taxon>
        <taxon>Pseudomonadati</taxon>
        <taxon>Bacteroidota</taxon>
        <taxon>Cytophagia</taxon>
        <taxon>Cytophagales</taxon>
        <taxon>Splendidivirgaceae</taxon>
        <taxon>Agaribacillus</taxon>
    </lineage>
</organism>
<dbReference type="InterPro" id="IPR009057">
    <property type="entry name" value="Homeodomain-like_sf"/>
</dbReference>
<dbReference type="SMART" id="SM00342">
    <property type="entry name" value="HTH_ARAC"/>
    <property type="match status" value="1"/>
</dbReference>
<evidence type="ECO:0000256" key="2">
    <source>
        <dbReference type="ARBA" id="ARBA00023125"/>
    </source>
</evidence>
<dbReference type="PANTHER" id="PTHR43280">
    <property type="entry name" value="ARAC-FAMILY TRANSCRIPTIONAL REGULATOR"/>
    <property type="match status" value="1"/>
</dbReference>
<dbReference type="InterPro" id="IPR011051">
    <property type="entry name" value="RmlC_Cupin_sf"/>
</dbReference>
<dbReference type="PRINTS" id="PR00032">
    <property type="entry name" value="HTHARAC"/>
</dbReference>
<evidence type="ECO:0000256" key="3">
    <source>
        <dbReference type="ARBA" id="ARBA00023163"/>
    </source>
</evidence>
<dbReference type="EMBL" id="JAUJEB010000005">
    <property type="protein sequence ID" value="MDN5214755.1"/>
    <property type="molecule type" value="Genomic_DNA"/>
</dbReference>
<dbReference type="InterPro" id="IPR020449">
    <property type="entry name" value="Tscrpt_reg_AraC-type_HTH"/>
</dbReference>
<reference evidence="5" key="1">
    <citation type="submission" date="2023-06" db="EMBL/GenBank/DDBJ databases">
        <title>Genomic of Agaribacillus aureum.</title>
        <authorList>
            <person name="Wang G."/>
        </authorList>
    </citation>
    <scope>NUCLEOTIDE SEQUENCE</scope>
    <source>
        <strain evidence="5">BMA12</strain>
    </source>
</reference>
<dbReference type="SUPFAM" id="SSF51182">
    <property type="entry name" value="RmlC-like cupins"/>
    <property type="match status" value="1"/>
</dbReference>
<protein>
    <submittedName>
        <fullName evidence="5">Helix-turn-helix domain-containing protein</fullName>
    </submittedName>
</protein>
<evidence type="ECO:0000259" key="4">
    <source>
        <dbReference type="PROSITE" id="PS01124"/>
    </source>
</evidence>
<dbReference type="Gene3D" id="1.10.10.60">
    <property type="entry name" value="Homeodomain-like"/>
    <property type="match status" value="1"/>
</dbReference>
<dbReference type="Pfam" id="PF12833">
    <property type="entry name" value="HTH_18"/>
    <property type="match status" value="1"/>
</dbReference>
<dbReference type="PROSITE" id="PS01124">
    <property type="entry name" value="HTH_ARAC_FAMILY_2"/>
    <property type="match status" value="1"/>
</dbReference>
<dbReference type="InterPro" id="IPR018060">
    <property type="entry name" value="HTH_AraC"/>
</dbReference>
<feature type="domain" description="HTH araC/xylS-type" evidence="4">
    <location>
        <begin position="202"/>
        <end position="300"/>
    </location>
</feature>
<evidence type="ECO:0000313" key="6">
    <source>
        <dbReference type="Proteomes" id="UP001172083"/>
    </source>
</evidence>
<dbReference type="RefSeq" id="WP_346760094.1">
    <property type="nucleotide sequence ID" value="NZ_JAUJEB010000005.1"/>
</dbReference>